<comment type="caution">
    <text evidence="2">The sequence shown here is derived from an EMBL/GenBank/DDBJ whole genome shotgun (WGS) entry which is preliminary data.</text>
</comment>
<evidence type="ECO:0000313" key="2">
    <source>
        <dbReference type="EMBL" id="KAK0634549.1"/>
    </source>
</evidence>
<accession>A0AA40CEK7</accession>
<sequence length="1598" mass="180217">MREMSVDDVGLLCGALGRTCRSNGARAERQEKMHELLQLLCSLDPNEHAAEIQVERDPRPLRNAYKRIVKACPAEVCLLWDEKETWPERERQSFYHTHLYAYQQQKLESCFPRAGNATLSLGPLVPLMAIYRPISVLVLSKIAEYAPDDININDNEFMDSLVLPLVKHLRKRKSADGELQGRVWGLILECLKKWPQLAEKLVFMVGWDYTGIMVQAILWWTRTHAKASRAQAKAIVQSLLESAAKSNNLELYDMDDVLCKITSSRRYELLCMLLRHQKSYGFDIESPTDADKEKLKNLETKFPVQLFTMIPTQKALDLLDLLVEVQPYRTCIAPSAPNNSILSLSEEDGTSQADVIKLRCHLRSRNAEETGEDYPAKSYIESIIDQRIHKANTSRDWSGRAFWAKSALFLCIAYQSAELYSKTLQWARRFDKDRQTVHELYSWNTLATIEGLNLLCGIPILPCSAPAKPTTAVRAQIEASDKIIMQLLDAAAAGLREPDIPASDYASVGKLVTEVVRQRFLRAYGYQRHMHISDDEIYDLVWRPTIDMLIKVESFALQEAHEPLNFGSKVGMLNMGTKLSGLTEPAWKFLDNLAQARDELWYQTRVKRCPDVLSLSAPWPKGLPAHCLCPVDILQEPYKLPYVVSRAMTVVFADPKIVLCPPPKDTQITNAIQKFTDNYKACLDIYINGQVGHGDLVDKNARKELAWSWAVERLTGARMTKEESSRFWSANVFEKDLEYLRPESTWGSVPESDNPREPIEWNPGPAWYVSYPAMVAEYQEDAERELEPMCLDIMLLNDRYGNGSYSSKDKFSLNRLKTVPPRSKLPLYYYKWNNHHHYSKAEREGVVARMMLCVNSRHGTDTTFLMQPFPSADDARFPALYLADEFLEGPLLEEEFEHQLKALRTLRDTVPVDLFTRLAQSVLRRLQPRMPEDKTTSAFQAIRLVGILSQSDRPSAACPLIRDVVMDLQGDSAWHRHVFNAGFLSSLSARDAKLFMEDMADAIIERVQAQAKTFAPADTTAATTTTTPSSSTSKSPSAIKVTTIKMLAEILHGANFIDKHAACSILVRILAHASHIDIRVAVLGSLFGIFNTTTDDDLRCMVIDAFRTYAVPAAASLNERRPMTEEAWAKAEGDGGELPEIGTDAPILSFLLDSEVYVWNRPELAEWKAKWATALVMKTLELSIKNSRRWMTLFMKKNDFSLPNGETLPAVPVVFESLGNALENWSEYISAEDLGLLKRYIMTSLSLPPGIAAINAAVRSNADLAASDAGKYWLKVWDYQKDHGTVAVLGLGADQAATLLNDVRVSLGRHETPGITAKLLQDWMLEIADLLIYSADVSALENLVQHLAGTPERIYAQSSKDLWTVNSLPVMEEIVRRIDSLRTDAWQKNAKRRPMYLPDTFKIKIKMLRFPVARGVGDWGAPQEDVSVFVEEVRGLINELLSRHTPYHWDWVVLKKSMIDTMSLKEHFLPVACELGGGGGGAGVDVGGDDDRMSSMAEFLAVELASDLVELAVDPSDADVLENTRKMLLRWRASEVEVVRERARGIIEKIKGEAKKRHGKWDNPYWARAEEKWNSKNVGVQGGEDGDRVATEGYWGDF</sequence>
<name>A0AA40CEK7_9PEZI</name>
<evidence type="ECO:0000313" key="3">
    <source>
        <dbReference type="Proteomes" id="UP001174934"/>
    </source>
</evidence>
<dbReference type="EMBL" id="JAULSR010000001">
    <property type="protein sequence ID" value="KAK0634549.1"/>
    <property type="molecule type" value="Genomic_DNA"/>
</dbReference>
<protein>
    <submittedName>
        <fullName evidence="2">Uncharacterized protein</fullName>
    </submittedName>
</protein>
<keyword evidence="3" id="KW-1185">Reference proteome</keyword>
<proteinExistence type="predicted"/>
<organism evidence="2 3">
    <name type="scientific">Bombardia bombarda</name>
    <dbReference type="NCBI Taxonomy" id="252184"/>
    <lineage>
        <taxon>Eukaryota</taxon>
        <taxon>Fungi</taxon>
        <taxon>Dikarya</taxon>
        <taxon>Ascomycota</taxon>
        <taxon>Pezizomycotina</taxon>
        <taxon>Sordariomycetes</taxon>
        <taxon>Sordariomycetidae</taxon>
        <taxon>Sordariales</taxon>
        <taxon>Lasiosphaeriaceae</taxon>
        <taxon>Bombardia</taxon>
    </lineage>
</organism>
<feature type="region of interest" description="Disordered" evidence="1">
    <location>
        <begin position="1015"/>
        <end position="1035"/>
    </location>
</feature>
<reference evidence="2" key="1">
    <citation type="submission" date="2023-06" db="EMBL/GenBank/DDBJ databases">
        <title>Genome-scale phylogeny and comparative genomics of the fungal order Sordariales.</title>
        <authorList>
            <consortium name="Lawrence Berkeley National Laboratory"/>
            <person name="Hensen N."/>
            <person name="Bonometti L."/>
            <person name="Westerberg I."/>
            <person name="Brannstrom I.O."/>
            <person name="Guillou S."/>
            <person name="Cros-Aarteil S."/>
            <person name="Calhoun S."/>
            <person name="Haridas S."/>
            <person name="Kuo A."/>
            <person name="Mondo S."/>
            <person name="Pangilinan J."/>
            <person name="Riley R."/>
            <person name="LaButti K."/>
            <person name="Andreopoulos B."/>
            <person name="Lipzen A."/>
            <person name="Chen C."/>
            <person name="Yanf M."/>
            <person name="Daum C."/>
            <person name="Ng V."/>
            <person name="Clum A."/>
            <person name="Steindorff A."/>
            <person name="Ohm R."/>
            <person name="Martin F."/>
            <person name="Silar P."/>
            <person name="Natvig D."/>
            <person name="Lalanne C."/>
            <person name="Gautier V."/>
            <person name="Ament-velasquez S.L."/>
            <person name="Kruys A."/>
            <person name="Hutchinson M.I."/>
            <person name="Powell A.J."/>
            <person name="Barry K."/>
            <person name="Miller A.N."/>
            <person name="Grigoriev I.V."/>
            <person name="Debuchy R."/>
            <person name="Gladieux P."/>
            <person name="Thoren M.H."/>
            <person name="Johannesson H."/>
        </authorList>
    </citation>
    <scope>NUCLEOTIDE SEQUENCE</scope>
    <source>
        <strain evidence="2">SMH3391-2</strain>
    </source>
</reference>
<gene>
    <name evidence="2" type="ORF">B0T17DRAFT_513615</name>
</gene>
<dbReference type="Proteomes" id="UP001174934">
    <property type="component" value="Unassembled WGS sequence"/>
</dbReference>
<evidence type="ECO:0000256" key="1">
    <source>
        <dbReference type="SAM" id="MobiDB-lite"/>
    </source>
</evidence>